<feature type="chain" id="PRO_5012894119" evidence="4">
    <location>
        <begin position="31"/>
        <end position="203"/>
    </location>
</feature>
<dbReference type="Gene3D" id="1.20.140.40">
    <property type="entry name" value="Invertase/pectin methylesterase inhibitor family protein"/>
    <property type="match status" value="1"/>
</dbReference>
<dbReference type="OMA" id="SCLEACM"/>
<name>A0A200QFR3_MACCD</name>
<organism evidence="6 7">
    <name type="scientific">Macleaya cordata</name>
    <name type="common">Five-seeded plume-poppy</name>
    <name type="synonym">Bocconia cordata</name>
    <dbReference type="NCBI Taxonomy" id="56857"/>
    <lineage>
        <taxon>Eukaryota</taxon>
        <taxon>Viridiplantae</taxon>
        <taxon>Streptophyta</taxon>
        <taxon>Embryophyta</taxon>
        <taxon>Tracheophyta</taxon>
        <taxon>Spermatophyta</taxon>
        <taxon>Magnoliopsida</taxon>
        <taxon>Ranunculales</taxon>
        <taxon>Papaveraceae</taxon>
        <taxon>Papaveroideae</taxon>
        <taxon>Macleaya</taxon>
    </lineage>
</organism>
<evidence type="ECO:0000259" key="5">
    <source>
        <dbReference type="SMART" id="SM00856"/>
    </source>
</evidence>
<evidence type="ECO:0000256" key="2">
    <source>
        <dbReference type="ARBA" id="ARBA00023157"/>
    </source>
</evidence>
<protein>
    <submittedName>
        <fullName evidence="6">Pectinesterase inhibitor domain</fullName>
    </submittedName>
</protein>
<dbReference type="CDD" id="cd15795">
    <property type="entry name" value="PMEI-Pla_a_1_like"/>
    <property type="match status" value="1"/>
</dbReference>
<dbReference type="PANTHER" id="PTHR35357">
    <property type="entry name" value="OS02G0537100 PROTEIN"/>
    <property type="match status" value="1"/>
</dbReference>
<dbReference type="Pfam" id="PF04043">
    <property type="entry name" value="PMEI"/>
    <property type="match status" value="1"/>
</dbReference>
<dbReference type="SUPFAM" id="SSF101148">
    <property type="entry name" value="Plant invertase/pectin methylesterase inhibitor"/>
    <property type="match status" value="1"/>
</dbReference>
<dbReference type="InterPro" id="IPR035513">
    <property type="entry name" value="Invertase/methylesterase_inhib"/>
</dbReference>
<dbReference type="InterPro" id="IPR006501">
    <property type="entry name" value="Pectinesterase_inhib_dom"/>
</dbReference>
<reference evidence="6 7" key="1">
    <citation type="journal article" date="2017" name="Mol. Plant">
        <title>The Genome of Medicinal Plant Macleaya cordata Provides New Insights into Benzylisoquinoline Alkaloids Metabolism.</title>
        <authorList>
            <person name="Liu X."/>
            <person name="Liu Y."/>
            <person name="Huang P."/>
            <person name="Ma Y."/>
            <person name="Qing Z."/>
            <person name="Tang Q."/>
            <person name="Cao H."/>
            <person name="Cheng P."/>
            <person name="Zheng Y."/>
            <person name="Yuan Z."/>
            <person name="Zhou Y."/>
            <person name="Liu J."/>
            <person name="Tang Z."/>
            <person name="Zhuo Y."/>
            <person name="Zhang Y."/>
            <person name="Yu L."/>
            <person name="Huang J."/>
            <person name="Yang P."/>
            <person name="Peng Q."/>
            <person name="Zhang J."/>
            <person name="Jiang W."/>
            <person name="Zhang Z."/>
            <person name="Lin K."/>
            <person name="Ro D.K."/>
            <person name="Chen X."/>
            <person name="Xiong X."/>
            <person name="Shang Y."/>
            <person name="Huang S."/>
            <person name="Zeng J."/>
        </authorList>
    </citation>
    <scope>NUCLEOTIDE SEQUENCE [LARGE SCALE GENOMIC DNA]</scope>
    <source>
        <strain evidence="7">cv. BLH2017</strain>
        <tissue evidence="6">Root</tissue>
    </source>
</reference>
<accession>A0A200QFR3</accession>
<dbReference type="EMBL" id="MVGT01002150">
    <property type="protein sequence ID" value="OVA09275.1"/>
    <property type="molecule type" value="Genomic_DNA"/>
</dbReference>
<evidence type="ECO:0000313" key="6">
    <source>
        <dbReference type="EMBL" id="OVA09275.1"/>
    </source>
</evidence>
<evidence type="ECO:0000313" key="7">
    <source>
        <dbReference type="Proteomes" id="UP000195402"/>
    </source>
</evidence>
<comment type="similarity">
    <text evidence="3">Belongs to the PMEI family.</text>
</comment>
<comment type="caution">
    <text evidence="6">The sequence shown here is derived from an EMBL/GenBank/DDBJ whole genome shotgun (WGS) entry which is preliminary data.</text>
</comment>
<dbReference type="SMART" id="SM00856">
    <property type="entry name" value="PMEI"/>
    <property type="match status" value="1"/>
</dbReference>
<evidence type="ECO:0000256" key="3">
    <source>
        <dbReference type="ARBA" id="ARBA00038471"/>
    </source>
</evidence>
<feature type="domain" description="Pectinesterase inhibitor" evidence="5">
    <location>
        <begin position="29"/>
        <end position="185"/>
    </location>
</feature>
<dbReference type="PANTHER" id="PTHR35357:SF17">
    <property type="entry name" value="PECTINESTERASE INHIBITOR 12"/>
    <property type="match status" value="1"/>
</dbReference>
<evidence type="ECO:0000256" key="4">
    <source>
        <dbReference type="SAM" id="SignalP"/>
    </source>
</evidence>
<dbReference type="InParanoid" id="A0A200QFR3"/>
<dbReference type="FunFam" id="1.20.140.40:FF:000002">
    <property type="entry name" value="Putative invertase inhibitor"/>
    <property type="match status" value="1"/>
</dbReference>
<sequence length="203" mass="22729">MRPSSFSLMASSLIFHVLLVFHGGVNVGDGLDIIDETCRKAANSDPKLSYNFCVASLHQDPGSRTANLQELGVISMDLCEENATYMHSYMEKLLDPEEDQTRVDPRARKYLKDCLYLYENAIPDVEDAIKAFEGKDYFTANIKMSAVMDASTTCEDGFKEEKDLVSPLAKEDSDFFQLTATALAVGVYALKQFKLTTLINYIY</sequence>
<feature type="signal peptide" evidence="4">
    <location>
        <begin position="1"/>
        <end position="30"/>
    </location>
</feature>
<dbReference type="OrthoDB" id="1915198at2759"/>
<dbReference type="GO" id="GO:0005576">
    <property type="term" value="C:extracellular region"/>
    <property type="evidence" value="ECO:0007669"/>
    <property type="project" value="UniProtKB-ARBA"/>
</dbReference>
<keyword evidence="1 4" id="KW-0732">Signal</keyword>
<dbReference type="NCBIfam" id="TIGR01614">
    <property type="entry name" value="PME_inhib"/>
    <property type="match status" value="1"/>
</dbReference>
<dbReference type="InterPro" id="IPR034088">
    <property type="entry name" value="Pla_a_1-like"/>
</dbReference>
<dbReference type="FunCoup" id="A0A200QFR3">
    <property type="interactions" value="270"/>
</dbReference>
<gene>
    <name evidence="6" type="ORF">BVC80_6491g3</name>
</gene>
<keyword evidence="2" id="KW-1015">Disulfide bond</keyword>
<keyword evidence="7" id="KW-1185">Reference proteome</keyword>
<evidence type="ECO:0000256" key="1">
    <source>
        <dbReference type="ARBA" id="ARBA00022729"/>
    </source>
</evidence>
<dbReference type="STRING" id="56857.A0A200QFR3"/>
<dbReference type="AlphaFoldDB" id="A0A200QFR3"/>
<dbReference type="Proteomes" id="UP000195402">
    <property type="component" value="Unassembled WGS sequence"/>
</dbReference>
<dbReference type="GO" id="GO:0004857">
    <property type="term" value="F:enzyme inhibitor activity"/>
    <property type="evidence" value="ECO:0007669"/>
    <property type="project" value="InterPro"/>
</dbReference>
<proteinExistence type="inferred from homology"/>